<feature type="transmembrane region" description="Helical" evidence="1">
    <location>
        <begin position="41"/>
        <end position="61"/>
    </location>
</feature>
<keyword evidence="1" id="KW-0472">Membrane</keyword>
<keyword evidence="1" id="KW-0812">Transmembrane</keyword>
<feature type="transmembrane region" description="Helical" evidence="1">
    <location>
        <begin position="73"/>
        <end position="93"/>
    </location>
</feature>
<reference evidence="2" key="1">
    <citation type="journal article" date="2020" name="Nature">
        <title>Giant virus diversity and host interactions through global metagenomics.</title>
        <authorList>
            <person name="Schulz F."/>
            <person name="Roux S."/>
            <person name="Paez-Espino D."/>
            <person name="Jungbluth S."/>
            <person name="Walsh D.A."/>
            <person name="Denef V.J."/>
            <person name="McMahon K.D."/>
            <person name="Konstantinidis K.T."/>
            <person name="Eloe-Fadrosh E.A."/>
            <person name="Kyrpides N.C."/>
            <person name="Woyke T."/>
        </authorList>
    </citation>
    <scope>NUCLEOTIDE SEQUENCE</scope>
    <source>
        <strain evidence="2">GVMAG-M-3300027708-5</strain>
    </source>
</reference>
<evidence type="ECO:0000256" key="1">
    <source>
        <dbReference type="SAM" id="Phobius"/>
    </source>
</evidence>
<keyword evidence="1" id="KW-1133">Transmembrane helix</keyword>
<dbReference type="EMBL" id="MN740404">
    <property type="protein sequence ID" value="QHU04714.1"/>
    <property type="molecule type" value="Genomic_DNA"/>
</dbReference>
<organism evidence="2">
    <name type="scientific">viral metagenome</name>
    <dbReference type="NCBI Taxonomy" id="1070528"/>
    <lineage>
        <taxon>unclassified sequences</taxon>
        <taxon>metagenomes</taxon>
        <taxon>organismal metagenomes</taxon>
    </lineage>
</organism>
<name>A0A6C0JM35_9ZZZZ</name>
<proteinExistence type="predicted"/>
<evidence type="ECO:0000313" key="2">
    <source>
        <dbReference type="EMBL" id="QHU04714.1"/>
    </source>
</evidence>
<dbReference type="AlphaFoldDB" id="A0A6C0JM35"/>
<sequence>MYSIDKFLDLLVPYYIYSIVLVHVLYVFLFIGILKFAANYLPILNICIQVFVCIFLILRFHPFRNHHFKEGDAHVIFGSATFLLLNLGFVEMASRFRFLPPKLEKIVNQ</sequence>
<accession>A0A6C0JM35</accession>
<protein>
    <submittedName>
        <fullName evidence="2">Uncharacterized protein</fullName>
    </submittedName>
</protein>
<feature type="transmembrane region" description="Helical" evidence="1">
    <location>
        <begin position="12"/>
        <end position="34"/>
    </location>
</feature>